<comment type="caution">
    <text evidence="4">The sequence shown here is derived from an EMBL/GenBank/DDBJ whole genome shotgun (WGS) entry which is preliminary data.</text>
</comment>
<protein>
    <recommendedName>
        <fullName evidence="6">Hydrolase TatD</fullName>
    </recommendedName>
</protein>
<dbReference type="PANTHER" id="PTHR46124">
    <property type="entry name" value="D-AMINOACYL-TRNA DEACYLASE"/>
    <property type="match status" value="1"/>
</dbReference>
<evidence type="ECO:0000313" key="4">
    <source>
        <dbReference type="EMBL" id="OGG41533.1"/>
    </source>
</evidence>
<organism evidence="4 5">
    <name type="scientific">Candidatus Kaiserbacteria bacterium RIFCSPHIGHO2_01_FULL_46_22</name>
    <dbReference type="NCBI Taxonomy" id="1798475"/>
    <lineage>
        <taxon>Bacteria</taxon>
        <taxon>Candidatus Kaiseribacteriota</taxon>
    </lineage>
</organism>
<dbReference type="InterPro" id="IPR001130">
    <property type="entry name" value="TatD-like"/>
</dbReference>
<dbReference type="GO" id="GO:0016788">
    <property type="term" value="F:hydrolase activity, acting on ester bonds"/>
    <property type="evidence" value="ECO:0007669"/>
    <property type="project" value="InterPro"/>
</dbReference>
<evidence type="ECO:0000256" key="1">
    <source>
        <dbReference type="ARBA" id="ARBA00022723"/>
    </source>
</evidence>
<dbReference type="GO" id="GO:0005829">
    <property type="term" value="C:cytosol"/>
    <property type="evidence" value="ECO:0007669"/>
    <property type="project" value="TreeGrafter"/>
</dbReference>
<keyword evidence="2" id="KW-0378">Hydrolase</keyword>
<evidence type="ECO:0000256" key="2">
    <source>
        <dbReference type="ARBA" id="ARBA00022801"/>
    </source>
</evidence>
<reference evidence="4 5" key="1">
    <citation type="journal article" date="2016" name="Nat. Commun.">
        <title>Thousands of microbial genomes shed light on interconnected biogeochemical processes in an aquifer system.</title>
        <authorList>
            <person name="Anantharaman K."/>
            <person name="Brown C.T."/>
            <person name="Hug L.A."/>
            <person name="Sharon I."/>
            <person name="Castelle C.J."/>
            <person name="Probst A.J."/>
            <person name="Thomas B.C."/>
            <person name="Singh A."/>
            <person name="Wilkins M.J."/>
            <person name="Karaoz U."/>
            <person name="Brodie E.L."/>
            <person name="Williams K.H."/>
            <person name="Hubbard S.S."/>
            <person name="Banfield J.F."/>
        </authorList>
    </citation>
    <scope>NUCLEOTIDE SEQUENCE [LARGE SCALE GENOMIC DNA]</scope>
</reference>
<dbReference type="PIRSF" id="PIRSF005902">
    <property type="entry name" value="DNase_TatD"/>
    <property type="match status" value="1"/>
</dbReference>
<dbReference type="STRING" id="1798475.A2837_03470"/>
<dbReference type="PROSITE" id="PS01137">
    <property type="entry name" value="TATD_1"/>
    <property type="match status" value="1"/>
</dbReference>
<accession>A0A1F6BXI9</accession>
<dbReference type="AlphaFoldDB" id="A0A1F6BXI9"/>
<evidence type="ECO:0000256" key="3">
    <source>
        <dbReference type="PIRSR" id="PIRSR005902-1"/>
    </source>
</evidence>
<feature type="binding site" evidence="3">
    <location>
        <position position="113"/>
    </location>
    <ligand>
        <name>a divalent metal cation</name>
        <dbReference type="ChEBI" id="CHEBI:60240"/>
        <label>1</label>
    </ligand>
</feature>
<dbReference type="FunFam" id="3.20.20.140:FF:000005">
    <property type="entry name" value="TatD family hydrolase"/>
    <property type="match status" value="1"/>
</dbReference>
<name>A0A1F6BXI9_9BACT</name>
<dbReference type="SUPFAM" id="SSF51556">
    <property type="entry name" value="Metallo-dependent hydrolases"/>
    <property type="match status" value="1"/>
</dbReference>
<feature type="binding site" evidence="3">
    <location>
        <position position="237"/>
    </location>
    <ligand>
        <name>a divalent metal cation</name>
        <dbReference type="ChEBI" id="CHEBI:60240"/>
        <label>1</label>
    </ligand>
</feature>
<gene>
    <name evidence="4" type="ORF">A2837_03470</name>
</gene>
<feature type="binding site" evidence="3">
    <location>
        <position position="12"/>
    </location>
    <ligand>
        <name>a divalent metal cation</name>
        <dbReference type="ChEBI" id="CHEBI:60240"/>
        <label>1</label>
    </ligand>
</feature>
<dbReference type="PANTHER" id="PTHR46124:SF2">
    <property type="entry name" value="D-AMINOACYL-TRNA DEACYLASE"/>
    <property type="match status" value="1"/>
</dbReference>
<dbReference type="GO" id="GO:0046872">
    <property type="term" value="F:metal ion binding"/>
    <property type="evidence" value="ECO:0007669"/>
    <property type="project" value="UniProtKB-KW"/>
</dbReference>
<dbReference type="CDD" id="cd01310">
    <property type="entry name" value="TatD_DNAse"/>
    <property type="match status" value="1"/>
</dbReference>
<feature type="binding site" evidence="3">
    <location>
        <position position="10"/>
    </location>
    <ligand>
        <name>a divalent metal cation</name>
        <dbReference type="ChEBI" id="CHEBI:60240"/>
        <label>1</label>
    </ligand>
</feature>
<feature type="binding site" evidence="3">
    <location>
        <position position="150"/>
    </location>
    <ligand>
        <name>a divalent metal cation</name>
        <dbReference type="ChEBI" id="CHEBI:60240"/>
        <label>2</label>
    </ligand>
</feature>
<proteinExistence type="predicted"/>
<dbReference type="Gene3D" id="3.20.20.140">
    <property type="entry name" value="Metal-dependent hydrolases"/>
    <property type="match status" value="1"/>
</dbReference>
<feature type="binding site" evidence="3">
    <location>
        <position position="189"/>
    </location>
    <ligand>
        <name>a divalent metal cation</name>
        <dbReference type="ChEBI" id="CHEBI:60240"/>
        <label>2</label>
    </ligand>
</feature>
<evidence type="ECO:0000313" key="5">
    <source>
        <dbReference type="Proteomes" id="UP000176322"/>
    </source>
</evidence>
<sequence length="291" mass="33037">MHDYKYIDTHAHLNINTFNDDVEEVIDRCREESVAVINVGTQKDTSKRAVEIATEADNCFAIIGLHPVHTSASYHDEQELGENMKTFTSRGEEFDAAYYRDLAKNPKVVAIGECGLDYYRLEKATRAVQEKAFIEQIELANELNLPLMIHTRDAKGNSASAKADAGVGNVYDDTYEILKAHSKVRGNIHFYAGNWEQAKKFFDIGFSVSFTGVITFAKDYEEVVKNAPLDLIHGETDCPYVAPVPYRGQRCEPWMVKEVYKRIADIRGDNEEKVREQLMENARQLYKLPGV</sequence>
<dbReference type="Proteomes" id="UP000176322">
    <property type="component" value="Unassembled WGS sequence"/>
</dbReference>
<evidence type="ECO:0008006" key="6">
    <source>
        <dbReference type="Google" id="ProtNLM"/>
    </source>
</evidence>
<dbReference type="EMBL" id="MFKO01000008">
    <property type="protein sequence ID" value="OGG41533.1"/>
    <property type="molecule type" value="Genomic_DNA"/>
</dbReference>
<dbReference type="InterPro" id="IPR032466">
    <property type="entry name" value="Metal_Hydrolase"/>
</dbReference>
<dbReference type="Pfam" id="PF01026">
    <property type="entry name" value="TatD_DNase"/>
    <property type="match status" value="1"/>
</dbReference>
<keyword evidence="1 3" id="KW-0479">Metal-binding</keyword>
<dbReference type="InterPro" id="IPR018228">
    <property type="entry name" value="DNase_TatD-rel_CS"/>
</dbReference>